<dbReference type="Proteomes" id="UP000886884">
    <property type="component" value="Unassembled WGS sequence"/>
</dbReference>
<sequence>MDARVRAILPRLRAACEAGFGENLLGAYAHGSLALGGFRWAASDIDLLVVVSAPPGLESKMAFVRALLALEADCPPKGLEMSVVLAEACAHPSHPAPFELHGSPMHWPRFREDLAGACAAMQGEDPDLAAHFAVAREAGIALCGPAARMVFAPVPREMVFASVWQDVASAPESIHSDPVYTILNLCRTLAFARDGRMRSKAAGGAWGEENVPEFAPLIRAARRAYERGEPFAADGAACAAFAEAMLGRIEREWEEKNGAH</sequence>
<name>A0A9D1P6D5_9FIRM</name>
<reference evidence="3" key="2">
    <citation type="journal article" date="2021" name="PeerJ">
        <title>Extensive microbial diversity within the chicken gut microbiome revealed by metagenomics and culture.</title>
        <authorList>
            <person name="Gilroy R."/>
            <person name="Ravi A."/>
            <person name="Getino M."/>
            <person name="Pursley I."/>
            <person name="Horton D.L."/>
            <person name="Alikhan N.F."/>
            <person name="Baker D."/>
            <person name="Gharbi K."/>
            <person name="Hall N."/>
            <person name="Watson M."/>
            <person name="Adriaenssens E.M."/>
            <person name="Foster-Nyarko E."/>
            <person name="Jarju S."/>
            <person name="Secka A."/>
            <person name="Antonio M."/>
            <person name="Oren A."/>
            <person name="Chaudhuri R.R."/>
            <person name="La Ragione R."/>
            <person name="Hildebrand F."/>
            <person name="Pallen M.J."/>
        </authorList>
    </citation>
    <scope>NUCLEOTIDE SEQUENCE</scope>
    <source>
        <strain evidence="3">CHK183-6373</strain>
    </source>
</reference>
<accession>A0A9D1P6D5</accession>
<dbReference type="CDD" id="cd05403">
    <property type="entry name" value="NT_KNTase_like"/>
    <property type="match status" value="1"/>
</dbReference>
<evidence type="ECO:0000259" key="2">
    <source>
        <dbReference type="Pfam" id="PF13427"/>
    </source>
</evidence>
<dbReference type="Pfam" id="PF13427">
    <property type="entry name" value="AadA_C"/>
    <property type="match status" value="1"/>
</dbReference>
<dbReference type="InterPro" id="IPR043519">
    <property type="entry name" value="NT_sf"/>
</dbReference>
<dbReference type="GO" id="GO:0016740">
    <property type="term" value="F:transferase activity"/>
    <property type="evidence" value="ECO:0007669"/>
    <property type="project" value="UniProtKB-KW"/>
</dbReference>
<gene>
    <name evidence="3" type="ORF">IAA64_05135</name>
</gene>
<protein>
    <submittedName>
        <fullName evidence="3">DUF4111 domain-containing protein</fullName>
    </submittedName>
</protein>
<evidence type="ECO:0000313" key="4">
    <source>
        <dbReference type="Proteomes" id="UP000886884"/>
    </source>
</evidence>
<comment type="caution">
    <text evidence="3">The sequence shown here is derived from an EMBL/GenBank/DDBJ whole genome shotgun (WGS) entry which is preliminary data.</text>
</comment>
<reference evidence="3" key="1">
    <citation type="submission" date="2020-10" db="EMBL/GenBank/DDBJ databases">
        <authorList>
            <person name="Gilroy R."/>
        </authorList>
    </citation>
    <scope>NUCLEOTIDE SEQUENCE</scope>
    <source>
        <strain evidence="3">CHK183-6373</strain>
    </source>
</reference>
<proteinExistence type="predicted"/>
<dbReference type="SUPFAM" id="SSF81301">
    <property type="entry name" value="Nucleotidyltransferase"/>
    <property type="match status" value="1"/>
</dbReference>
<dbReference type="AlphaFoldDB" id="A0A9D1P6D5"/>
<evidence type="ECO:0000313" key="3">
    <source>
        <dbReference type="EMBL" id="HIV27330.1"/>
    </source>
</evidence>
<dbReference type="InterPro" id="IPR025184">
    <property type="entry name" value="AadA_C"/>
</dbReference>
<keyword evidence="1" id="KW-0808">Transferase</keyword>
<evidence type="ECO:0000256" key="1">
    <source>
        <dbReference type="ARBA" id="ARBA00022679"/>
    </source>
</evidence>
<organism evidence="3 4">
    <name type="scientific">Candidatus Ornithocaccomicrobium faecavium</name>
    <dbReference type="NCBI Taxonomy" id="2840890"/>
    <lineage>
        <taxon>Bacteria</taxon>
        <taxon>Bacillati</taxon>
        <taxon>Bacillota</taxon>
        <taxon>Clostridia</taxon>
        <taxon>Candidatus Ornithocaccomicrobium</taxon>
    </lineage>
</organism>
<dbReference type="EMBL" id="DVOT01000091">
    <property type="protein sequence ID" value="HIV27330.1"/>
    <property type="molecule type" value="Genomic_DNA"/>
</dbReference>
<feature type="domain" description="Adenylyltransferase AadA C-terminal" evidence="2">
    <location>
        <begin position="150"/>
        <end position="246"/>
    </location>
</feature>